<dbReference type="EMBL" id="JAACXV010014220">
    <property type="protein sequence ID" value="KAF7269559.1"/>
    <property type="molecule type" value="Genomic_DNA"/>
</dbReference>
<keyword evidence="3" id="KW-1185">Reference proteome</keyword>
<comment type="caution">
    <text evidence="2">The sequence shown here is derived from an EMBL/GenBank/DDBJ whole genome shotgun (WGS) entry which is preliminary data.</text>
</comment>
<dbReference type="OrthoDB" id="6752317at2759"/>
<evidence type="ECO:0000256" key="1">
    <source>
        <dbReference type="SAM" id="MobiDB-lite"/>
    </source>
</evidence>
<evidence type="ECO:0000313" key="3">
    <source>
        <dbReference type="Proteomes" id="UP000625711"/>
    </source>
</evidence>
<evidence type="ECO:0000313" key="2">
    <source>
        <dbReference type="EMBL" id="KAF7269559.1"/>
    </source>
</evidence>
<dbReference type="Proteomes" id="UP000625711">
    <property type="component" value="Unassembled WGS sequence"/>
</dbReference>
<organism evidence="2 3">
    <name type="scientific">Rhynchophorus ferrugineus</name>
    <name type="common">Red palm weevil</name>
    <name type="synonym">Curculio ferrugineus</name>
    <dbReference type="NCBI Taxonomy" id="354439"/>
    <lineage>
        <taxon>Eukaryota</taxon>
        <taxon>Metazoa</taxon>
        <taxon>Ecdysozoa</taxon>
        <taxon>Arthropoda</taxon>
        <taxon>Hexapoda</taxon>
        <taxon>Insecta</taxon>
        <taxon>Pterygota</taxon>
        <taxon>Neoptera</taxon>
        <taxon>Endopterygota</taxon>
        <taxon>Coleoptera</taxon>
        <taxon>Polyphaga</taxon>
        <taxon>Cucujiformia</taxon>
        <taxon>Curculionidae</taxon>
        <taxon>Dryophthorinae</taxon>
        <taxon>Rhynchophorus</taxon>
    </lineage>
</organism>
<dbReference type="AlphaFoldDB" id="A0A834HWR9"/>
<gene>
    <name evidence="2" type="ORF">GWI33_017450</name>
</gene>
<name>A0A834HWR9_RHYFE</name>
<accession>A0A834HWR9</accession>
<protein>
    <submittedName>
        <fullName evidence="2">Uncharacterized protein</fullName>
    </submittedName>
</protein>
<reference evidence="2" key="1">
    <citation type="submission" date="2020-08" db="EMBL/GenBank/DDBJ databases">
        <title>Genome sequencing and assembly of the red palm weevil Rhynchophorus ferrugineus.</title>
        <authorList>
            <person name="Dias G.B."/>
            <person name="Bergman C.M."/>
            <person name="Manee M."/>
        </authorList>
    </citation>
    <scope>NUCLEOTIDE SEQUENCE</scope>
    <source>
        <strain evidence="2">AA-2017</strain>
        <tissue evidence="2">Whole larva</tissue>
    </source>
</reference>
<feature type="region of interest" description="Disordered" evidence="1">
    <location>
        <begin position="1"/>
        <end position="24"/>
    </location>
</feature>
<sequence length="152" mass="17539">MSSGESSKRLQRAKSAVTHRRTSADSIKTDIRNKFIERLRKSRSKSVDRVRAALKDDREYESLDEIRNALLADKEAADLINSEEITDIMRQLHEEMEQLSLQNEADSYMMHNESEANETAERLMTQCPICQGLSVHAVCEKCNFQLNSEFRE</sequence>
<proteinExistence type="predicted"/>
<feature type="compositionally biased region" description="Basic residues" evidence="1">
    <location>
        <begin position="9"/>
        <end position="21"/>
    </location>
</feature>